<sequence length="858" mass="92590">MSVSPDKRCKMESALEQLKRFTVVVADTGDFNDGVTEPQLPAAAGHCRVRSGWAAGGQGLVTIEEYKPQDATTNPSLILAAAKMPAYQHLLDQAIAYGLGAGGTEEEQVTSAMDKLFVSFGLEILKKVPGRVSTEVDARLSFDKEAMVARARRLMELYEEAGIAKDRDPPETLDTTHQTFIPETQEGQTFPSDADLGSVKTMLSRVWGTAGASASRWLLLVTIWGRLGRPSADLSYLGSSVSVQPLGQGASLQRSLAELTQVLSLQVSVQYSVLAARPCPAALPGVCGEDNCTSFAAPQGLTPHPGWCLLRGGVIVPGNHSSPLQLRAAVVLPLSAQLALRSDTGAVNSPPQAALLPPIRLVANCPRQINLSVWDADGDRVRCRYGQQEQGECQLCSQHAFLQMDEERCVLNYRGSGPLGQFSLELVLEDFPHKPLNLSHSTDREQGLPSLSRTRDPLSSIPLQLTITVEAAVPDCDPASQPRFTRQTPAGGTSIALLPYEELNITVSSQSPLDRVSEIAVIGPPGLQVSALQEDNTEGAGLLASVNITWIRTTSQLLLLIPVCFTINTARFQSESRCLWIEQRKPGSAPPGSVFQCGQEAMFLSLPLSSIPLLSPSDLQLNDPSCNLTANHTHLLLSIPLIGCGTRTVDENSQLVFVNALRTRTSAALPITRKPSLLVPLVCHFSARQLGGNVGYEISLPPDAKAFGQFHFWLEFHQPGELAQQGRSLTRALRSQLLDLHVCANSSAPRAELLVERCVESDQPDFAQNLTIIQRGCAGNETLQVVTQNPTLKVYRLNLGSLSYSSNLVRPSAPLSVCLCASLSCINNPPVSLSLFIMNHCLSVQRCVLYTVQLCLSI</sequence>
<dbReference type="PROSITE" id="PS51034">
    <property type="entry name" value="ZP_2"/>
    <property type="match status" value="1"/>
</dbReference>
<dbReference type="Proteomes" id="UP000736164">
    <property type="component" value="Unassembled WGS sequence"/>
</dbReference>
<dbReference type="PROSITE" id="PS01054">
    <property type="entry name" value="TRANSALDOLASE_1"/>
    <property type="match status" value="1"/>
</dbReference>
<gene>
    <name evidence="3" type="primary">Taldo1</name>
    <name evidence="3" type="ORF">GTO95_0015624</name>
</gene>
<dbReference type="Gene3D" id="2.60.40.3210">
    <property type="entry name" value="Zona pellucida, ZP-N domain"/>
    <property type="match status" value="1"/>
</dbReference>
<dbReference type="SUPFAM" id="SSF51569">
    <property type="entry name" value="Aldolase"/>
    <property type="match status" value="1"/>
</dbReference>
<dbReference type="AlphaFoldDB" id="A0A8J7NNQ9"/>
<dbReference type="InterPro" id="IPR013785">
    <property type="entry name" value="Aldolase_TIM"/>
</dbReference>
<name>A0A8J7NNQ9_ATRSP</name>
<dbReference type="SMART" id="SM00241">
    <property type="entry name" value="ZP"/>
    <property type="match status" value="1"/>
</dbReference>
<evidence type="ECO:0000256" key="1">
    <source>
        <dbReference type="ARBA" id="ARBA00023270"/>
    </source>
</evidence>
<dbReference type="InterPro" id="IPR055356">
    <property type="entry name" value="ZP-N"/>
</dbReference>
<dbReference type="InterPro" id="IPR018225">
    <property type="entry name" value="Transaldolase_AS"/>
</dbReference>
<feature type="domain" description="ZP" evidence="2">
    <location>
        <begin position="596"/>
        <end position="848"/>
    </location>
</feature>
<keyword evidence="4" id="KW-1185">Reference proteome</keyword>
<dbReference type="InterPro" id="IPR001585">
    <property type="entry name" value="TAL/FSA"/>
</dbReference>
<evidence type="ECO:0000313" key="4">
    <source>
        <dbReference type="Proteomes" id="UP000736164"/>
    </source>
</evidence>
<keyword evidence="1" id="KW-0704">Schiff base</keyword>
<dbReference type="GO" id="GO:0005975">
    <property type="term" value="P:carbohydrate metabolic process"/>
    <property type="evidence" value="ECO:0007669"/>
    <property type="project" value="InterPro"/>
</dbReference>
<reference evidence="3" key="1">
    <citation type="journal article" date="2021" name="Cell">
        <title>Tracing the genetic footprints of vertebrate landing in non-teleost ray-finned fishes.</title>
        <authorList>
            <person name="Bi X."/>
            <person name="Wang K."/>
            <person name="Yang L."/>
            <person name="Pan H."/>
            <person name="Jiang H."/>
            <person name="Wei Q."/>
            <person name="Fang M."/>
            <person name="Yu H."/>
            <person name="Zhu C."/>
            <person name="Cai Y."/>
            <person name="He Y."/>
            <person name="Gan X."/>
            <person name="Zeng H."/>
            <person name="Yu D."/>
            <person name="Zhu Y."/>
            <person name="Jiang H."/>
            <person name="Qiu Q."/>
            <person name="Yang H."/>
            <person name="Zhang Y.E."/>
            <person name="Wang W."/>
            <person name="Zhu M."/>
            <person name="He S."/>
            <person name="Zhang G."/>
        </authorList>
    </citation>
    <scope>NUCLEOTIDE SEQUENCE</scope>
    <source>
        <strain evidence="3">Allg_001</strain>
    </source>
</reference>
<dbReference type="UniPathway" id="UPA00115">
    <property type="reaction ID" value="UER00414"/>
</dbReference>
<evidence type="ECO:0000313" key="3">
    <source>
        <dbReference type="EMBL" id="MBN3315369.1"/>
    </source>
</evidence>
<accession>A0A8J7NNQ9</accession>
<dbReference type="GO" id="GO:0004801">
    <property type="term" value="F:transaldolase activity"/>
    <property type="evidence" value="ECO:0007669"/>
    <property type="project" value="TreeGrafter"/>
</dbReference>
<dbReference type="GO" id="GO:0009052">
    <property type="term" value="P:pentose-phosphate shunt, non-oxidative branch"/>
    <property type="evidence" value="ECO:0007669"/>
    <property type="project" value="TreeGrafter"/>
</dbReference>
<organism evidence="3 4">
    <name type="scientific">Atractosteus spatula</name>
    <name type="common">Alligator gar</name>
    <name type="synonym">Lepisosteus spatula</name>
    <dbReference type="NCBI Taxonomy" id="7917"/>
    <lineage>
        <taxon>Eukaryota</taxon>
        <taxon>Metazoa</taxon>
        <taxon>Chordata</taxon>
        <taxon>Craniata</taxon>
        <taxon>Vertebrata</taxon>
        <taxon>Euteleostomi</taxon>
        <taxon>Actinopterygii</taxon>
        <taxon>Neopterygii</taxon>
        <taxon>Holostei</taxon>
        <taxon>Semionotiformes</taxon>
        <taxon>Lepisosteidae</taxon>
        <taxon>Atractosteus</taxon>
    </lineage>
</organism>
<dbReference type="InterPro" id="IPR001507">
    <property type="entry name" value="ZP_dom"/>
</dbReference>
<feature type="non-terminal residue" evidence="3">
    <location>
        <position position="858"/>
    </location>
</feature>
<protein>
    <submittedName>
        <fullName evidence="3">TALDO Transaldolase</fullName>
    </submittedName>
</protein>
<evidence type="ECO:0000259" key="2">
    <source>
        <dbReference type="PROSITE" id="PS51034"/>
    </source>
</evidence>
<proteinExistence type="predicted"/>
<dbReference type="EMBL" id="JAAWVO010020691">
    <property type="protein sequence ID" value="MBN3315369.1"/>
    <property type="molecule type" value="Genomic_DNA"/>
</dbReference>
<dbReference type="Gene3D" id="3.20.20.70">
    <property type="entry name" value="Aldolase class I"/>
    <property type="match status" value="1"/>
</dbReference>
<dbReference type="PANTHER" id="PTHR10683">
    <property type="entry name" value="TRANSALDOLASE"/>
    <property type="match status" value="1"/>
</dbReference>
<feature type="non-terminal residue" evidence="3">
    <location>
        <position position="1"/>
    </location>
</feature>
<dbReference type="PANTHER" id="PTHR10683:SF18">
    <property type="entry name" value="TRANSALDOLASE"/>
    <property type="match status" value="1"/>
</dbReference>
<comment type="caution">
    <text evidence="3">The sequence shown here is derived from an EMBL/GenBank/DDBJ whole genome shotgun (WGS) entry which is preliminary data.</text>
</comment>
<dbReference type="Pfam" id="PF23344">
    <property type="entry name" value="ZP-N"/>
    <property type="match status" value="1"/>
</dbReference>
<dbReference type="Pfam" id="PF00923">
    <property type="entry name" value="TAL_FSA"/>
    <property type="match status" value="1"/>
</dbReference>